<feature type="compositionally biased region" description="Polar residues" evidence="1">
    <location>
        <begin position="102"/>
        <end position="111"/>
    </location>
</feature>
<comment type="caution">
    <text evidence="3">The sequence shown here is derived from an EMBL/GenBank/DDBJ whole genome shotgun (WGS) entry which is preliminary data.</text>
</comment>
<name>A0ABW3MDY9_9PSEU</name>
<feature type="region of interest" description="Disordered" evidence="1">
    <location>
        <begin position="88"/>
        <end position="111"/>
    </location>
</feature>
<dbReference type="InterPro" id="IPR046151">
    <property type="entry name" value="DUF6153"/>
</dbReference>
<proteinExistence type="predicted"/>
<accession>A0ABW3MDY9</accession>
<dbReference type="EMBL" id="JBHTIS010000964">
    <property type="protein sequence ID" value="MFD1047185.1"/>
    <property type="molecule type" value="Genomic_DNA"/>
</dbReference>
<dbReference type="Pfam" id="PF19650">
    <property type="entry name" value="DUF6153"/>
    <property type="match status" value="1"/>
</dbReference>
<dbReference type="Proteomes" id="UP001597045">
    <property type="component" value="Unassembled WGS sequence"/>
</dbReference>
<evidence type="ECO:0000313" key="4">
    <source>
        <dbReference type="Proteomes" id="UP001597045"/>
    </source>
</evidence>
<evidence type="ECO:0000313" key="3">
    <source>
        <dbReference type="EMBL" id="MFD1047185.1"/>
    </source>
</evidence>
<organism evidence="3 4">
    <name type="scientific">Kibdelosporangium lantanae</name>
    <dbReference type="NCBI Taxonomy" id="1497396"/>
    <lineage>
        <taxon>Bacteria</taxon>
        <taxon>Bacillati</taxon>
        <taxon>Actinomycetota</taxon>
        <taxon>Actinomycetes</taxon>
        <taxon>Pseudonocardiales</taxon>
        <taxon>Pseudonocardiaceae</taxon>
        <taxon>Kibdelosporangium</taxon>
    </lineage>
</organism>
<keyword evidence="2" id="KW-0812">Transmembrane</keyword>
<keyword evidence="2" id="KW-1133">Transmembrane helix</keyword>
<keyword evidence="4" id="KW-1185">Reference proteome</keyword>
<sequence length="111" mass="11827">MSRSAAVRWVLLGVLAFGLIGMHSLVMPGHAHHEPVATVQVVADDCCSSDMGHDMTHMCLAVLVLFAGLMLVLLLWFNGGAHVPAGRWENSRGGGRGPPRPTLSSLCVSRQ</sequence>
<reference evidence="4" key="1">
    <citation type="journal article" date="2019" name="Int. J. Syst. Evol. Microbiol.">
        <title>The Global Catalogue of Microorganisms (GCM) 10K type strain sequencing project: providing services to taxonomists for standard genome sequencing and annotation.</title>
        <authorList>
            <consortium name="The Broad Institute Genomics Platform"/>
            <consortium name="The Broad Institute Genome Sequencing Center for Infectious Disease"/>
            <person name="Wu L."/>
            <person name="Ma J."/>
        </authorList>
    </citation>
    <scope>NUCLEOTIDE SEQUENCE [LARGE SCALE GENOMIC DNA]</scope>
    <source>
        <strain evidence="4">JCM 31486</strain>
    </source>
</reference>
<feature type="transmembrane region" description="Helical" evidence="2">
    <location>
        <begin position="55"/>
        <end position="77"/>
    </location>
</feature>
<evidence type="ECO:0000256" key="2">
    <source>
        <dbReference type="SAM" id="Phobius"/>
    </source>
</evidence>
<evidence type="ECO:0000256" key="1">
    <source>
        <dbReference type="SAM" id="MobiDB-lite"/>
    </source>
</evidence>
<gene>
    <name evidence="3" type="ORF">ACFQ1S_17340</name>
</gene>
<keyword evidence="2" id="KW-0472">Membrane</keyword>
<protein>
    <submittedName>
        <fullName evidence="3">DUF6153 family protein</fullName>
    </submittedName>
</protein>